<evidence type="ECO:0000259" key="3">
    <source>
        <dbReference type="Pfam" id="PF10079"/>
    </source>
</evidence>
<comment type="function">
    <text evidence="2">Involved in bacillithiol (BSH) biosynthesis. May catalyze the last step of the pathway, the addition of cysteine to glucosamine malate (GlcN-Mal) to generate BSH.</text>
</comment>
<dbReference type="EC" id="6.-.-.-" evidence="2"/>
<protein>
    <recommendedName>
        <fullName evidence="2">Putative cysteine ligase BshC</fullName>
        <ecNumber evidence="2">6.-.-.-</ecNumber>
    </recommendedName>
</protein>
<keyword evidence="6" id="KW-1185">Reference proteome</keyword>
<dbReference type="InterPro" id="IPR055399">
    <property type="entry name" value="CC_BshC"/>
</dbReference>
<dbReference type="Proteomes" id="UP000199017">
    <property type="component" value="Unassembled WGS sequence"/>
</dbReference>
<gene>
    <name evidence="2" type="primary">bshC</name>
    <name evidence="5" type="ORF">SAMN05216352_103276</name>
</gene>
<evidence type="ECO:0000256" key="1">
    <source>
        <dbReference type="ARBA" id="ARBA00022598"/>
    </source>
</evidence>
<sequence>MDVFESYFPHPNSFVRDYKENVEQAASFFDYGLSGDEIHRRFKELKERSFDKKALYHHLHTYNSSFLYNEKALEEIEKLKDSDAVMVVTGQQAGLAAGPLYTISKALTTLKEAQKQEKRLGIPVLPVFWIAGEDHDWEEVNHIFLPGPASPKKFTYKGSYRPGVPVSEQLMEEDAIIKWWNELKEYLPETNHTKGIYYTLKKLAGRSFYYTDFFGEVMRWLFRDTGLIMLDAHNPELRALEKDTFASLIKNHETVQQAVEYGRKNREAAKYPLPEGLPQKGLHVFYHYRSQRHLLFERDSRSFTDKKGRGVFYKEELLDSLSSSPVSFSTNVFTRPLIQEKLLPLLTFVAGPGEINYWSMLKPLFHSFHVKVPPVFPRYEFTFIPRRIQSILRDENLSAIQFLSGEADKIINQLKERAKKVDGGDMAEVLLAEISPYHAKMREEWEHLNPSEKSFGDKNWLLLKKNIMDLAKKIDGFQENQEECRLQKIRTTAQILRPLDRPQERVFNILYFVNKYGDDLVSALNALEFYGSDLHKIINL</sequence>
<dbReference type="NCBIfam" id="TIGR03998">
    <property type="entry name" value="thiol_BshC"/>
    <property type="match status" value="1"/>
</dbReference>
<dbReference type="HAMAP" id="MF_01867">
    <property type="entry name" value="BshC"/>
    <property type="match status" value="1"/>
</dbReference>
<reference evidence="5 6" key="1">
    <citation type="submission" date="2016-10" db="EMBL/GenBank/DDBJ databases">
        <authorList>
            <person name="de Groot N.N."/>
        </authorList>
    </citation>
    <scope>NUCLEOTIDE SEQUENCE [LARGE SCALE GENOMIC DNA]</scope>
    <source>
        <strain evidence="6">P4B,CCM 7963,CECT 7998,DSM 25260,IBRC-M 10614,KCTC 13821</strain>
    </source>
</reference>
<dbReference type="OrthoDB" id="9765151at2"/>
<dbReference type="InterPro" id="IPR055398">
    <property type="entry name" value="Rossmann-like_BshC"/>
</dbReference>
<name>A0A1G8G8R1_9BACI</name>
<keyword evidence="1 2" id="KW-0436">Ligase</keyword>
<dbReference type="GO" id="GO:0016874">
    <property type="term" value="F:ligase activity"/>
    <property type="evidence" value="ECO:0007669"/>
    <property type="project" value="UniProtKB-UniRule"/>
</dbReference>
<evidence type="ECO:0000313" key="5">
    <source>
        <dbReference type="EMBL" id="SDH90779.1"/>
    </source>
</evidence>
<evidence type="ECO:0000259" key="4">
    <source>
        <dbReference type="Pfam" id="PF24850"/>
    </source>
</evidence>
<accession>A0A1G8G8R1</accession>
<feature type="domain" description="Bacillithiol biosynthesis BshC C-terminal coiled-coil" evidence="4">
    <location>
        <begin position="381"/>
        <end position="540"/>
    </location>
</feature>
<evidence type="ECO:0000256" key="2">
    <source>
        <dbReference type="HAMAP-Rule" id="MF_01867"/>
    </source>
</evidence>
<dbReference type="Pfam" id="PF10079">
    <property type="entry name" value="Rossmann-like_BshC"/>
    <property type="match status" value="1"/>
</dbReference>
<dbReference type="AlphaFoldDB" id="A0A1G8G8R1"/>
<evidence type="ECO:0000313" key="6">
    <source>
        <dbReference type="Proteomes" id="UP000199017"/>
    </source>
</evidence>
<comment type="similarity">
    <text evidence="2">Belongs to the BshC family.</text>
</comment>
<organism evidence="5 6">
    <name type="scientific">Alteribacillus bidgolensis</name>
    <dbReference type="NCBI Taxonomy" id="930129"/>
    <lineage>
        <taxon>Bacteria</taxon>
        <taxon>Bacillati</taxon>
        <taxon>Bacillota</taxon>
        <taxon>Bacilli</taxon>
        <taxon>Bacillales</taxon>
        <taxon>Bacillaceae</taxon>
        <taxon>Alteribacillus</taxon>
    </lineage>
</organism>
<dbReference type="Pfam" id="PF24850">
    <property type="entry name" value="CC_BshC"/>
    <property type="match status" value="1"/>
</dbReference>
<dbReference type="RefSeq" id="WP_091582817.1">
    <property type="nucleotide sequence ID" value="NZ_FNDU01000003.1"/>
</dbReference>
<dbReference type="EMBL" id="FNDU01000003">
    <property type="protein sequence ID" value="SDH90779.1"/>
    <property type="molecule type" value="Genomic_DNA"/>
</dbReference>
<dbReference type="InterPro" id="IPR011199">
    <property type="entry name" value="Bacillithiol_biosynth_BshC"/>
</dbReference>
<proteinExistence type="inferred from homology"/>
<feature type="domain" description="Bacillithiol biosynthesis BshC N-terminal Rossmann-like" evidence="3">
    <location>
        <begin position="7"/>
        <end position="378"/>
    </location>
</feature>
<dbReference type="STRING" id="930129.SAMN05216352_103276"/>
<dbReference type="PIRSF" id="PIRSF012535">
    <property type="entry name" value="UCP012535"/>
    <property type="match status" value="1"/>
</dbReference>